<dbReference type="SUPFAM" id="SSF50891">
    <property type="entry name" value="Cyclophilin-like"/>
    <property type="match status" value="1"/>
</dbReference>
<dbReference type="Gene3D" id="2.40.100.10">
    <property type="entry name" value="Cyclophilin-like"/>
    <property type="match status" value="1"/>
</dbReference>
<dbReference type="PROSITE" id="PS51257">
    <property type="entry name" value="PROKAR_LIPOPROTEIN"/>
    <property type="match status" value="1"/>
</dbReference>
<proteinExistence type="predicted"/>
<organism evidence="5 6">
    <name type="scientific">Carboxylicivirga marina</name>
    <dbReference type="NCBI Taxonomy" id="2800988"/>
    <lineage>
        <taxon>Bacteria</taxon>
        <taxon>Pseudomonadati</taxon>
        <taxon>Bacteroidota</taxon>
        <taxon>Bacteroidia</taxon>
        <taxon>Marinilabiliales</taxon>
        <taxon>Marinilabiliaceae</taxon>
        <taxon>Carboxylicivirga</taxon>
    </lineage>
</organism>
<name>A0ABS1HLW6_9BACT</name>
<dbReference type="InterPro" id="IPR044665">
    <property type="entry name" value="E_coli_cyclophilin_A-like"/>
</dbReference>
<sequence>MKYILIISVVITFVSCCSNPRVEIKTTKGDVICEIYEDRAPITACNFLKYVDEKRYDSAIFYRVVTLSNQNNSPVKIEVIQGGLFVDETIEQLQPIQHEPTNVTGIKHLDGTISMARLEPGSASSEFFICIGSQPELDYGGKRNADGKGFAAFGRVVHGIDVVKKIHVLENTNQMLDAMVKIESIRRLNAEEVQ</sequence>
<dbReference type="Pfam" id="PF00160">
    <property type="entry name" value="Pro_isomerase"/>
    <property type="match status" value="1"/>
</dbReference>
<accession>A0ABS1HLW6</accession>
<dbReference type="InterPro" id="IPR029000">
    <property type="entry name" value="Cyclophilin-like_dom_sf"/>
</dbReference>
<dbReference type="EC" id="5.2.1.8" evidence="1"/>
<dbReference type="EMBL" id="JAENRR010000038">
    <property type="protein sequence ID" value="MBK3518611.1"/>
    <property type="molecule type" value="Genomic_DNA"/>
</dbReference>
<dbReference type="PANTHER" id="PTHR43246">
    <property type="entry name" value="PEPTIDYL-PROLYL CIS-TRANS ISOMERASE CYP38, CHLOROPLASTIC"/>
    <property type="match status" value="1"/>
</dbReference>
<dbReference type="PROSITE" id="PS50072">
    <property type="entry name" value="CSA_PPIASE_2"/>
    <property type="match status" value="1"/>
</dbReference>
<evidence type="ECO:0000313" key="6">
    <source>
        <dbReference type="Proteomes" id="UP000605676"/>
    </source>
</evidence>
<evidence type="ECO:0000256" key="3">
    <source>
        <dbReference type="ARBA" id="ARBA00023235"/>
    </source>
</evidence>
<feature type="domain" description="PPIase cyclophilin-type" evidence="4">
    <location>
        <begin position="29"/>
        <end position="190"/>
    </location>
</feature>
<gene>
    <name evidence="5" type="ORF">JIV24_14795</name>
</gene>
<dbReference type="GO" id="GO:0016853">
    <property type="term" value="F:isomerase activity"/>
    <property type="evidence" value="ECO:0007669"/>
    <property type="project" value="UniProtKB-KW"/>
</dbReference>
<keyword evidence="2" id="KW-0697">Rotamase</keyword>
<evidence type="ECO:0000259" key="4">
    <source>
        <dbReference type="PROSITE" id="PS50072"/>
    </source>
</evidence>
<dbReference type="InterPro" id="IPR002130">
    <property type="entry name" value="Cyclophilin-type_PPIase_dom"/>
</dbReference>
<keyword evidence="3 5" id="KW-0413">Isomerase</keyword>
<evidence type="ECO:0000313" key="5">
    <source>
        <dbReference type="EMBL" id="MBK3518611.1"/>
    </source>
</evidence>
<evidence type="ECO:0000256" key="1">
    <source>
        <dbReference type="ARBA" id="ARBA00013194"/>
    </source>
</evidence>
<comment type="caution">
    <text evidence="5">The sequence shown here is derived from an EMBL/GenBank/DDBJ whole genome shotgun (WGS) entry which is preliminary data.</text>
</comment>
<keyword evidence="6" id="KW-1185">Reference proteome</keyword>
<reference evidence="5 6" key="1">
    <citation type="submission" date="2021-01" db="EMBL/GenBank/DDBJ databases">
        <title>Carboxyliciviraga sp.nov., isolated from coastal sediments.</title>
        <authorList>
            <person name="Lu D."/>
            <person name="Zhang T."/>
        </authorList>
    </citation>
    <scope>NUCLEOTIDE SEQUENCE [LARGE SCALE GENOMIC DNA]</scope>
    <source>
        <strain evidence="5 6">N1Y132</strain>
    </source>
</reference>
<dbReference type="CDD" id="cd00317">
    <property type="entry name" value="cyclophilin"/>
    <property type="match status" value="1"/>
</dbReference>
<dbReference type="RefSeq" id="WP_200465838.1">
    <property type="nucleotide sequence ID" value="NZ_JAENRR010000038.1"/>
</dbReference>
<dbReference type="Proteomes" id="UP000605676">
    <property type="component" value="Unassembled WGS sequence"/>
</dbReference>
<evidence type="ECO:0000256" key="2">
    <source>
        <dbReference type="ARBA" id="ARBA00023110"/>
    </source>
</evidence>
<protein>
    <recommendedName>
        <fullName evidence="1">peptidylprolyl isomerase</fullName>
        <ecNumber evidence="1">5.2.1.8</ecNumber>
    </recommendedName>
</protein>